<dbReference type="EMBL" id="CM000883">
    <property type="protein sequence ID" value="KQJ86486.1"/>
    <property type="molecule type" value="Genomic_DNA"/>
</dbReference>
<proteinExistence type="predicted"/>
<accession>A0A0Q3EFL3</accession>
<reference evidence="1" key="2">
    <citation type="submission" date="2017-06" db="EMBL/GenBank/DDBJ databases">
        <title>WGS assembly of Brachypodium distachyon.</title>
        <authorList>
            <consortium name="The International Brachypodium Initiative"/>
            <person name="Lucas S."/>
            <person name="Harmon-Smith M."/>
            <person name="Lail K."/>
            <person name="Tice H."/>
            <person name="Grimwood J."/>
            <person name="Bruce D."/>
            <person name="Barry K."/>
            <person name="Shu S."/>
            <person name="Lindquist E."/>
            <person name="Wang M."/>
            <person name="Pitluck S."/>
            <person name="Vogel J.P."/>
            <person name="Garvin D.F."/>
            <person name="Mockler T.C."/>
            <person name="Schmutz J."/>
            <person name="Rokhsar D."/>
            <person name="Bevan M.W."/>
        </authorList>
    </citation>
    <scope>NUCLEOTIDE SEQUENCE</scope>
    <source>
        <strain evidence="1">Bd21</strain>
    </source>
</reference>
<name>A0A0Q3EFL3_BRADI</name>
<dbReference type="InParanoid" id="A0A0Q3EFL3"/>
<keyword evidence="3" id="KW-1185">Reference proteome</keyword>
<dbReference type="Proteomes" id="UP000008810">
    <property type="component" value="Chromosome 4"/>
</dbReference>
<gene>
    <name evidence="1" type="ORF">BRADI_4g05856v3</name>
</gene>
<protein>
    <submittedName>
        <fullName evidence="1 2">Uncharacterized protein</fullName>
    </submittedName>
</protein>
<evidence type="ECO:0000313" key="1">
    <source>
        <dbReference type="EMBL" id="KQJ86486.1"/>
    </source>
</evidence>
<sequence>MKGALFLALSRALSGGRSKSSSKIIGFACPSFLRVLRRPFVPMVLLLAGGDRRHALLFRGASLGL</sequence>
<dbReference type="Gramene" id="KQJ86486">
    <property type="protein sequence ID" value="KQJ86486"/>
    <property type="gene ID" value="BRADI_4g05856v3"/>
</dbReference>
<reference evidence="1 2" key="1">
    <citation type="journal article" date="2010" name="Nature">
        <title>Genome sequencing and analysis of the model grass Brachypodium distachyon.</title>
        <authorList>
            <consortium name="International Brachypodium Initiative"/>
        </authorList>
    </citation>
    <scope>NUCLEOTIDE SEQUENCE [LARGE SCALE GENOMIC DNA]</scope>
    <source>
        <strain evidence="1 2">Bd21</strain>
    </source>
</reference>
<evidence type="ECO:0000313" key="3">
    <source>
        <dbReference type="Proteomes" id="UP000008810"/>
    </source>
</evidence>
<organism evidence="1">
    <name type="scientific">Brachypodium distachyon</name>
    <name type="common">Purple false brome</name>
    <name type="synonym">Trachynia distachya</name>
    <dbReference type="NCBI Taxonomy" id="15368"/>
    <lineage>
        <taxon>Eukaryota</taxon>
        <taxon>Viridiplantae</taxon>
        <taxon>Streptophyta</taxon>
        <taxon>Embryophyta</taxon>
        <taxon>Tracheophyta</taxon>
        <taxon>Spermatophyta</taxon>
        <taxon>Magnoliopsida</taxon>
        <taxon>Liliopsida</taxon>
        <taxon>Poales</taxon>
        <taxon>Poaceae</taxon>
        <taxon>BOP clade</taxon>
        <taxon>Pooideae</taxon>
        <taxon>Stipodae</taxon>
        <taxon>Brachypodieae</taxon>
        <taxon>Brachypodium</taxon>
    </lineage>
</organism>
<dbReference type="AlphaFoldDB" id="A0A0Q3EFL3"/>
<reference evidence="2" key="3">
    <citation type="submission" date="2018-08" db="UniProtKB">
        <authorList>
            <consortium name="EnsemblPlants"/>
        </authorList>
    </citation>
    <scope>IDENTIFICATION</scope>
    <source>
        <strain evidence="2">cv. Bd21</strain>
    </source>
</reference>
<dbReference type="EnsemblPlants" id="KQJ86486">
    <property type="protein sequence ID" value="KQJ86486"/>
    <property type="gene ID" value="BRADI_4g05856v3"/>
</dbReference>
<evidence type="ECO:0000313" key="2">
    <source>
        <dbReference type="EnsemblPlants" id="KQJ86486"/>
    </source>
</evidence>